<name>A0A0A9BNU0_ARUDO</name>
<dbReference type="AlphaFoldDB" id="A0A0A9BNU0"/>
<reference evidence="1" key="2">
    <citation type="journal article" date="2015" name="Data Brief">
        <title>Shoot transcriptome of the giant reed, Arundo donax.</title>
        <authorList>
            <person name="Barrero R.A."/>
            <person name="Guerrero F.D."/>
            <person name="Moolhuijzen P."/>
            <person name="Goolsby J.A."/>
            <person name="Tidwell J."/>
            <person name="Bellgard S.E."/>
            <person name="Bellgard M.I."/>
        </authorList>
    </citation>
    <scope>NUCLEOTIDE SEQUENCE</scope>
    <source>
        <tissue evidence="1">Shoot tissue taken approximately 20 cm above the soil surface</tissue>
    </source>
</reference>
<accession>A0A0A9BNU0</accession>
<evidence type="ECO:0000313" key="1">
    <source>
        <dbReference type="EMBL" id="JAD65031.1"/>
    </source>
</evidence>
<sequence length="37" mass="4529">MDSRMMVIRMGVRMTYLIMSLIRTYPLPIEHLLLRYN</sequence>
<protein>
    <submittedName>
        <fullName evidence="1">Uncharacterized protein</fullName>
    </submittedName>
</protein>
<dbReference type="EMBL" id="GBRH01232864">
    <property type="protein sequence ID" value="JAD65031.1"/>
    <property type="molecule type" value="Transcribed_RNA"/>
</dbReference>
<organism evidence="1">
    <name type="scientific">Arundo donax</name>
    <name type="common">Giant reed</name>
    <name type="synonym">Donax arundinaceus</name>
    <dbReference type="NCBI Taxonomy" id="35708"/>
    <lineage>
        <taxon>Eukaryota</taxon>
        <taxon>Viridiplantae</taxon>
        <taxon>Streptophyta</taxon>
        <taxon>Embryophyta</taxon>
        <taxon>Tracheophyta</taxon>
        <taxon>Spermatophyta</taxon>
        <taxon>Magnoliopsida</taxon>
        <taxon>Liliopsida</taxon>
        <taxon>Poales</taxon>
        <taxon>Poaceae</taxon>
        <taxon>PACMAD clade</taxon>
        <taxon>Arundinoideae</taxon>
        <taxon>Arundineae</taxon>
        <taxon>Arundo</taxon>
    </lineage>
</organism>
<proteinExistence type="predicted"/>
<reference evidence="1" key="1">
    <citation type="submission" date="2014-09" db="EMBL/GenBank/DDBJ databases">
        <authorList>
            <person name="Magalhaes I.L.F."/>
            <person name="Oliveira U."/>
            <person name="Santos F.R."/>
            <person name="Vidigal T.H.D.A."/>
            <person name="Brescovit A.D."/>
            <person name="Santos A.J."/>
        </authorList>
    </citation>
    <scope>NUCLEOTIDE SEQUENCE</scope>
    <source>
        <tissue evidence="1">Shoot tissue taken approximately 20 cm above the soil surface</tissue>
    </source>
</reference>